<comment type="similarity">
    <text evidence="2 8">Belongs to the pantothenate synthetase family.</text>
</comment>
<evidence type="ECO:0000256" key="6">
    <source>
        <dbReference type="ARBA" id="ARBA00022840"/>
    </source>
</evidence>
<dbReference type="PANTHER" id="PTHR21299:SF1">
    <property type="entry name" value="PANTOATE--BETA-ALANINE LIGASE"/>
    <property type="match status" value="1"/>
</dbReference>
<evidence type="ECO:0000256" key="2">
    <source>
        <dbReference type="ARBA" id="ARBA00009256"/>
    </source>
</evidence>
<keyword evidence="10" id="KW-1185">Reference proteome</keyword>
<reference evidence="9" key="1">
    <citation type="submission" date="2023-04" db="EMBL/GenBank/DDBJ databases">
        <title>Sphingomonas sp. MAHUQ-71 isolated from rice field.</title>
        <authorList>
            <person name="Huq M.A."/>
        </authorList>
    </citation>
    <scope>NUCLEOTIDE SEQUENCE</scope>
    <source>
        <strain evidence="9">MAHUQ-71</strain>
    </source>
</reference>
<keyword evidence="3 8" id="KW-0436">Ligase</keyword>
<accession>A0ABT6N5I8</accession>
<comment type="subcellular location">
    <subcellularLocation>
        <location evidence="8">Cytoplasm</location>
    </subcellularLocation>
</comment>
<feature type="active site" description="Proton donor" evidence="8">
    <location>
        <position position="37"/>
    </location>
</feature>
<dbReference type="EC" id="6.3.2.1" evidence="8"/>
<evidence type="ECO:0000256" key="5">
    <source>
        <dbReference type="ARBA" id="ARBA00022741"/>
    </source>
</evidence>
<keyword evidence="8" id="KW-0963">Cytoplasm</keyword>
<dbReference type="Gene3D" id="3.40.50.620">
    <property type="entry name" value="HUPs"/>
    <property type="match status" value="1"/>
</dbReference>
<keyword evidence="4 8" id="KW-0566">Pantothenate biosynthesis</keyword>
<dbReference type="SUPFAM" id="SSF52374">
    <property type="entry name" value="Nucleotidylyl transferase"/>
    <property type="match status" value="1"/>
</dbReference>
<dbReference type="NCBIfam" id="TIGR00018">
    <property type="entry name" value="panC"/>
    <property type="match status" value="1"/>
</dbReference>
<feature type="binding site" evidence="8">
    <location>
        <position position="61"/>
    </location>
    <ligand>
        <name>beta-alanine</name>
        <dbReference type="ChEBI" id="CHEBI:57966"/>
    </ligand>
</feature>
<dbReference type="InterPro" id="IPR042176">
    <property type="entry name" value="Pantoate_ligase_C"/>
</dbReference>
<evidence type="ECO:0000256" key="1">
    <source>
        <dbReference type="ARBA" id="ARBA00004990"/>
    </source>
</evidence>
<evidence type="ECO:0000256" key="7">
    <source>
        <dbReference type="ARBA" id="ARBA00048258"/>
    </source>
</evidence>
<comment type="miscellaneous">
    <text evidence="8">The reaction proceeds by a bi uni uni bi ping pong mechanism.</text>
</comment>
<evidence type="ECO:0000256" key="4">
    <source>
        <dbReference type="ARBA" id="ARBA00022655"/>
    </source>
</evidence>
<feature type="binding site" evidence="8">
    <location>
        <position position="153"/>
    </location>
    <ligand>
        <name>(R)-pantoate</name>
        <dbReference type="ChEBI" id="CHEBI:15980"/>
    </ligand>
</feature>
<dbReference type="InterPro" id="IPR003721">
    <property type="entry name" value="Pantoate_ligase"/>
</dbReference>
<dbReference type="RefSeq" id="WP_281045720.1">
    <property type="nucleotide sequence ID" value="NZ_JARYGZ010000002.1"/>
</dbReference>
<organism evidence="9 10">
    <name type="scientific">Sphingomonas oryzagri</name>
    <dbReference type="NCBI Taxonomy" id="3042314"/>
    <lineage>
        <taxon>Bacteria</taxon>
        <taxon>Pseudomonadati</taxon>
        <taxon>Pseudomonadota</taxon>
        <taxon>Alphaproteobacteria</taxon>
        <taxon>Sphingomonadales</taxon>
        <taxon>Sphingomonadaceae</taxon>
        <taxon>Sphingomonas</taxon>
    </lineage>
</organism>
<feature type="binding site" evidence="8">
    <location>
        <position position="176"/>
    </location>
    <ligand>
        <name>ATP</name>
        <dbReference type="ChEBI" id="CHEBI:30616"/>
    </ligand>
</feature>
<dbReference type="GO" id="GO:0016874">
    <property type="term" value="F:ligase activity"/>
    <property type="evidence" value="ECO:0007669"/>
    <property type="project" value="UniProtKB-KW"/>
</dbReference>
<keyword evidence="6 8" id="KW-0067">ATP-binding</keyword>
<comment type="caution">
    <text evidence="9">The sequence shown here is derived from an EMBL/GenBank/DDBJ whole genome shotgun (WGS) entry which is preliminary data.</text>
</comment>
<feature type="binding site" evidence="8">
    <location>
        <position position="61"/>
    </location>
    <ligand>
        <name>(R)-pantoate</name>
        <dbReference type="ChEBI" id="CHEBI:15980"/>
    </ligand>
</feature>
<keyword evidence="5 8" id="KW-0547">Nucleotide-binding</keyword>
<dbReference type="Proteomes" id="UP001160625">
    <property type="component" value="Unassembled WGS sequence"/>
</dbReference>
<dbReference type="PANTHER" id="PTHR21299">
    <property type="entry name" value="CYTIDYLATE KINASE/PANTOATE-BETA-ALANINE LIGASE"/>
    <property type="match status" value="1"/>
</dbReference>
<feature type="binding site" evidence="8">
    <location>
        <begin position="30"/>
        <end position="37"/>
    </location>
    <ligand>
        <name>ATP</name>
        <dbReference type="ChEBI" id="CHEBI:30616"/>
    </ligand>
</feature>
<proteinExistence type="inferred from homology"/>
<dbReference type="Pfam" id="PF02569">
    <property type="entry name" value="Pantoate_ligase"/>
    <property type="match status" value="1"/>
</dbReference>
<evidence type="ECO:0000256" key="3">
    <source>
        <dbReference type="ARBA" id="ARBA00022598"/>
    </source>
</evidence>
<comment type="catalytic activity">
    <reaction evidence="7 8">
        <text>(R)-pantoate + beta-alanine + ATP = (R)-pantothenate + AMP + diphosphate + H(+)</text>
        <dbReference type="Rhea" id="RHEA:10912"/>
        <dbReference type="ChEBI" id="CHEBI:15378"/>
        <dbReference type="ChEBI" id="CHEBI:15980"/>
        <dbReference type="ChEBI" id="CHEBI:29032"/>
        <dbReference type="ChEBI" id="CHEBI:30616"/>
        <dbReference type="ChEBI" id="CHEBI:33019"/>
        <dbReference type="ChEBI" id="CHEBI:57966"/>
        <dbReference type="ChEBI" id="CHEBI:456215"/>
        <dbReference type="EC" id="6.3.2.1"/>
    </reaction>
</comment>
<dbReference type="CDD" id="cd00560">
    <property type="entry name" value="PanC"/>
    <property type="match status" value="1"/>
</dbReference>
<feature type="binding site" evidence="8">
    <location>
        <begin position="184"/>
        <end position="187"/>
    </location>
    <ligand>
        <name>ATP</name>
        <dbReference type="ChEBI" id="CHEBI:30616"/>
    </ligand>
</feature>
<evidence type="ECO:0000313" key="10">
    <source>
        <dbReference type="Proteomes" id="UP001160625"/>
    </source>
</evidence>
<gene>
    <name evidence="8 9" type="primary">panC</name>
    <name evidence="9" type="ORF">QGN17_16705</name>
</gene>
<dbReference type="InterPro" id="IPR014729">
    <property type="entry name" value="Rossmann-like_a/b/a_fold"/>
</dbReference>
<dbReference type="EMBL" id="JARYGZ010000002">
    <property type="protein sequence ID" value="MDH7640377.1"/>
    <property type="molecule type" value="Genomic_DNA"/>
</dbReference>
<dbReference type="Gene3D" id="3.30.1300.10">
    <property type="entry name" value="Pantoate-beta-alanine ligase, C-terminal domain"/>
    <property type="match status" value="1"/>
</dbReference>
<comment type="pathway">
    <text evidence="1 8">Cofactor biosynthesis; (R)-pantothenate biosynthesis; (R)-pantothenate from (R)-pantoate and beta-alanine: step 1/1.</text>
</comment>
<protein>
    <recommendedName>
        <fullName evidence="8">Pantothenate synthetase</fullName>
        <shortName evidence="8">PS</shortName>
        <ecNumber evidence="8">6.3.2.1</ecNumber>
    </recommendedName>
    <alternativeName>
        <fullName evidence="8">Pantoate--beta-alanine ligase</fullName>
    </alternativeName>
    <alternativeName>
        <fullName evidence="8">Pantoate-activating enzyme</fullName>
    </alternativeName>
</protein>
<evidence type="ECO:0000313" key="9">
    <source>
        <dbReference type="EMBL" id="MDH7640377.1"/>
    </source>
</evidence>
<feature type="binding site" evidence="8">
    <location>
        <begin position="147"/>
        <end position="150"/>
    </location>
    <ligand>
        <name>ATP</name>
        <dbReference type="ChEBI" id="CHEBI:30616"/>
    </ligand>
</feature>
<name>A0ABT6N5I8_9SPHN</name>
<evidence type="ECO:0000256" key="8">
    <source>
        <dbReference type="HAMAP-Rule" id="MF_00158"/>
    </source>
</evidence>
<dbReference type="HAMAP" id="MF_00158">
    <property type="entry name" value="PanC"/>
    <property type="match status" value="1"/>
</dbReference>
<comment type="subunit">
    <text evidence="8">Homodimer.</text>
</comment>
<sequence>MQIIRELGALRDAVRALRDAGQRIALVPTMGALHAGHIALVEDGLRRADAVVTSIFVNPMQFAPHEDMDRYPRRERADAQLLEKANAAILWAPSVEEIYPQGFATTVSVSGVSQVLDGAARPGHFDGVATVVLKLFQQVKPDVALFGEKDWQQLAVIRRMAADLDLDIEIAGVPTVRDDQGLALSSRNAYLDEEELASARTLPRALGEAAAAIGRGEPVAGALTAAVARLAEAGFDPIDYVSLRDAETLAPIETLGERPARLLAAARMGNARLIDNLPVHVTTSNDK</sequence>
<comment type="function">
    <text evidence="8">Catalyzes the condensation of pantoate with beta-alanine in an ATP-dependent reaction via a pantoyl-adenylate intermediate.</text>
</comment>